<protein>
    <submittedName>
        <fullName evidence="2">DNA glycosylase</fullName>
    </submittedName>
</protein>
<feature type="domain" description="Uracil-DNA glycosylase-like" evidence="1">
    <location>
        <begin position="9"/>
        <end position="164"/>
    </location>
</feature>
<evidence type="ECO:0000313" key="3">
    <source>
        <dbReference type="Proteomes" id="UP000037854"/>
    </source>
</evidence>
<accession>A0ABR5MPD1</accession>
<dbReference type="Gene3D" id="3.40.470.10">
    <property type="entry name" value="Uracil-DNA glycosylase-like domain"/>
    <property type="match status" value="1"/>
</dbReference>
<reference evidence="2 3" key="1">
    <citation type="submission" date="2015-07" db="EMBL/GenBank/DDBJ databases">
        <title>High-quality draft genome sequence of Oceanobacillus caeni HM6, a bacillus isolated from a human feces.</title>
        <authorList>
            <person name="Kumar J."/>
            <person name="Verma M.K."/>
            <person name="Pandey R."/>
            <person name="Bhambi M."/>
            <person name="Chauhan N."/>
        </authorList>
    </citation>
    <scope>NUCLEOTIDE SEQUENCE [LARGE SCALE GENOMIC DNA]</scope>
    <source>
        <strain evidence="2 3">HM6</strain>
    </source>
</reference>
<dbReference type="EMBL" id="LGTK01000001">
    <property type="protein sequence ID" value="KPH79247.1"/>
    <property type="molecule type" value="Genomic_DNA"/>
</dbReference>
<keyword evidence="3" id="KW-1185">Reference proteome</keyword>
<dbReference type="SUPFAM" id="SSF52141">
    <property type="entry name" value="Uracil-DNA glycosylase-like"/>
    <property type="match status" value="1"/>
</dbReference>
<evidence type="ECO:0000313" key="2">
    <source>
        <dbReference type="EMBL" id="KPH79247.1"/>
    </source>
</evidence>
<dbReference type="InterPro" id="IPR026353">
    <property type="entry name" value="Hypoxan-DNA_Glyclase"/>
</dbReference>
<dbReference type="SMART" id="SM00986">
    <property type="entry name" value="UDG"/>
    <property type="match status" value="1"/>
</dbReference>
<dbReference type="InterPro" id="IPR036895">
    <property type="entry name" value="Uracil-DNA_glycosylase-like_sf"/>
</dbReference>
<evidence type="ECO:0000259" key="1">
    <source>
        <dbReference type="SMART" id="SM00986"/>
    </source>
</evidence>
<proteinExistence type="predicted"/>
<dbReference type="Proteomes" id="UP000037854">
    <property type="component" value="Unassembled WGS sequence"/>
</dbReference>
<dbReference type="InterPro" id="IPR005122">
    <property type="entry name" value="Uracil-DNA_glycosylase-like"/>
</dbReference>
<dbReference type="SMART" id="SM00987">
    <property type="entry name" value="UreE_C"/>
    <property type="match status" value="1"/>
</dbReference>
<comment type="caution">
    <text evidence="2">The sequence shown here is derived from an EMBL/GenBank/DDBJ whole genome shotgun (WGS) entry which is preliminary data.</text>
</comment>
<name>A0ABR5MPD1_9BACI</name>
<dbReference type="CDD" id="cd10032">
    <property type="entry name" value="UDG-F6_HDG"/>
    <property type="match status" value="1"/>
</dbReference>
<gene>
    <name evidence="2" type="ORF">AFL42_00640</name>
</gene>
<organism evidence="2 3">
    <name type="scientific">Oceanobacillus caeni</name>
    <dbReference type="NCBI Taxonomy" id="405946"/>
    <lineage>
        <taxon>Bacteria</taxon>
        <taxon>Bacillati</taxon>
        <taxon>Bacillota</taxon>
        <taxon>Bacilli</taxon>
        <taxon>Bacillales</taxon>
        <taxon>Bacillaceae</taxon>
        <taxon>Oceanobacillus</taxon>
    </lineage>
</organism>
<dbReference type="Pfam" id="PF03167">
    <property type="entry name" value="UDG"/>
    <property type="match status" value="1"/>
</dbReference>
<dbReference type="NCBIfam" id="TIGR04274">
    <property type="entry name" value="hypoxanDNAglyco"/>
    <property type="match status" value="1"/>
</dbReference>
<sequence length="177" mass="20259">MDKKIVSFPPVLPDEPRVLILGSMPSVKSLEEQQYYGNPRNHFWPILFALFQENKIDNYDDRIDFVKKHGIALWDAIAACYREGSLDSSIKDAEANDIAGLLERYPTIRFIGCNGTKAFDTFKKHFDFTQFPDVHVKKLPSTSPIPGRFTKTFDEKVESWSIILKFIPSQTSGGQRK</sequence>